<feature type="domain" description="Alpha/beta hydrolase fold-3" evidence="4">
    <location>
        <begin position="76"/>
        <end position="277"/>
    </location>
</feature>
<evidence type="ECO:0000313" key="5">
    <source>
        <dbReference type="EMBL" id="VUS33381.1"/>
    </source>
</evidence>
<evidence type="ECO:0000313" key="6">
    <source>
        <dbReference type="Proteomes" id="UP000318370"/>
    </source>
</evidence>
<dbReference type="InterPro" id="IPR013094">
    <property type="entry name" value="AB_hydrolase_3"/>
</dbReference>
<dbReference type="PROSITE" id="PS01174">
    <property type="entry name" value="LIPASE_GDXG_SER"/>
    <property type="match status" value="1"/>
</dbReference>
<dbReference type="AlphaFoldDB" id="A0A564HLQ9"/>
<keyword evidence="2 5" id="KW-0378">Hydrolase</keyword>
<sequence>MTLSKEANDRKKRLFAAYADSVDFLLNTPLDIQRQSWESSASQATLPVGTSIESVDSEGISAEWISSQENTNGKVILYFHGGGNSQGSCLTHRKLVAYLAHYSHCRILLVEYPLAPENPFPAALLYCRQVWLWLLAEGYSATEIMLAGDSSGGGLVMSLMLLLKQHGDPLPDSAILLSPMLDFTLSAPSITRCRGVDPLICVEDLLMTARYYCSDRERGSPLVSPLFGELTGLPPLFIQVGSDELLLDDALRLSERAEKAGVAVTLEVWEGLWHVFQSSAGKVPEADRALQSIASFIHSRHVIIGCNVPDGQEYSA</sequence>
<name>A0A564HLQ9_9ENTR</name>
<reference evidence="5 6" key="1">
    <citation type="submission" date="2019-07" db="EMBL/GenBank/DDBJ databases">
        <authorList>
            <person name="Brisse S."/>
            <person name="Rodrigues C."/>
            <person name="Thorpe H."/>
        </authorList>
    </citation>
    <scope>NUCLEOTIDE SEQUENCE [LARGE SCALE GENOMIC DNA]</scope>
    <source>
        <strain evidence="5">SB6408</strain>
    </source>
</reference>
<dbReference type="InterPro" id="IPR029058">
    <property type="entry name" value="AB_hydrolase_fold"/>
</dbReference>
<dbReference type="PANTHER" id="PTHR48081:SF30">
    <property type="entry name" value="ACETYL-HYDROLASE LIPR-RELATED"/>
    <property type="match status" value="1"/>
</dbReference>
<organism evidence="5 6">
    <name type="scientific">Klebsiella spallanzanii</name>
    <dbReference type="NCBI Taxonomy" id="2587528"/>
    <lineage>
        <taxon>Bacteria</taxon>
        <taxon>Pseudomonadati</taxon>
        <taxon>Pseudomonadota</taxon>
        <taxon>Gammaproteobacteria</taxon>
        <taxon>Enterobacterales</taxon>
        <taxon>Enterobacteriaceae</taxon>
        <taxon>Klebsiella/Raoultella group</taxon>
        <taxon>Klebsiella</taxon>
    </lineage>
</organism>
<evidence type="ECO:0000256" key="2">
    <source>
        <dbReference type="ARBA" id="ARBA00022801"/>
    </source>
</evidence>
<dbReference type="EMBL" id="CABGHF010000001">
    <property type="protein sequence ID" value="VUS33381.1"/>
    <property type="molecule type" value="Genomic_DNA"/>
</dbReference>
<comment type="similarity">
    <text evidence="1">Belongs to the 'GDXG' lipolytic enzyme family.</text>
</comment>
<dbReference type="GO" id="GO:0004806">
    <property type="term" value="F:triacylglycerol lipase activity"/>
    <property type="evidence" value="ECO:0007669"/>
    <property type="project" value="TreeGrafter"/>
</dbReference>
<dbReference type="Pfam" id="PF07859">
    <property type="entry name" value="Abhydrolase_3"/>
    <property type="match status" value="1"/>
</dbReference>
<evidence type="ECO:0000259" key="4">
    <source>
        <dbReference type="Pfam" id="PF07859"/>
    </source>
</evidence>
<protein>
    <submittedName>
        <fullName evidence="5">Monoterpene epsilon-lactone hydrolase</fullName>
    </submittedName>
</protein>
<accession>A0A564HLQ9</accession>
<dbReference type="InterPro" id="IPR033140">
    <property type="entry name" value="Lipase_GDXG_put_SER_AS"/>
</dbReference>
<dbReference type="RefSeq" id="WP_142461784.1">
    <property type="nucleotide sequence ID" value="NZ_CABGHF010000001.1"/>
</dbReference>
<dbReference type="Proteomes" id="UP000318370">
    <property type="component" value="Unassembled WGS sequence"/>
</dbReference>
<dbReference type="PANTHER" id="PTHR48081">
    <property type="entry name" value="AB HYDROLASE SUPERFAMILY PROTEIN C4A8.06C"/>
    <property type="match status" value="1"/>
</dbReference>
<dbReference type="SUPFAM" id="SSF53474">
    <property type="entry name" value="alpha/beta-Hydrolases"/>
    <property type="match status" value="1"/>
</dbReference>
<dbReference type="Gene3D" id="3.40.50.1820">
    <property type="entry name" value="alpha/beta hydrolase"/>
    <property type="match status" value="1"/>
</dbReference>
<dbReference type="InterPro" id="IPR050300">
    <property type="entry name" value="GDXG_lipolytic_enzyme"/>
</dbReference>
<feature type="active site" evidence="3">
    <location>
        <position position="150"/>
    </location>
</feature>
<gene>
    <name evidence="5" type="primary">mlhB</name>
    <name evidence="5" type="ORF">SB6408_00568</name>
</gene>
<proteinExistence type="inferred from homology"/>
<evidence type="ECO:0000256" key="3">
    <source>
        <dbReference type="PROSITE-ProRule" id="PRU10038"/>
    </source>
</evidence>
<evidence type="ECO:0000256" key="1">
    <source>
        <dbReference type="ARBA" id="ARBA00010515"/>
    </source>
</evidence>